<evidence type="ECO:0000256" key="2">
    <source>
        <dbReference type="ARBA" id="ARBA00023242"/>
    </source>
</evidence>
<feature type="region of interest" description="Disordered" evidence="3">
    <location>
        <begin position="86"/>
        <end position="124"/>
    </location>
</feature>
<dbReference type="PANTHER" id="PTHR37534">
    <property type="entry name" value="TRANSCRIPTIONAL ACTIVATOR PROTEIN UGA3"/>
    <property type="match status" value="1"/>
</dbReference>
<dbReference type="EMBL" id="CP089275">
    <property type="protein sequence ID" value="USP74941.1"/>
    <property type="molecule type" value="Genomic_DNA"/>
</dbReference>
<sequence>MPPDGNVKKERGCFQCSCRRIVCDKTEPSCRKCAKKGIECSGMGRIRFAEGVARRGRLKDCKIPKTGGDDSCKELPNTIEFQSLRWPGEERARKKRKSDLNETAQGPPTPHTINSTGMHDDSEADVEDIGRGYNSIVVRYSQSYEIVPWVAPIDPKLRMLFSYFSHVVAPAMVVFDDDKNGYRSLVLPMALEDDLLRQAVGVVAAQHLSHQRPELQGAAEAGRAAVISRLRNDSLQQSADKVFNKFTWATLVVLLVGETVTGSADYRFFVQMLLSLSMSNPGRDADPIISNFLQAQTHMFELLGVPLLGEEVGVLTMMKASESLMSFLSYSHLPEDSEDRRIADLILQCFVSACNIYTRCAADAHAVSRFHDTIQEESIHQLIGIISQVSSNDRGAHALVWVCFVAGAASTDQSQRDFFVHRMEQVYARYDLWITYSTNPNATIAKKMCYDKPVFKGIHKLSPSCEPKEIGDGLLVPSPSMSYLNNTLENCTINYIKINYIKIKMAKEMGRTAQQVAWSRWGPPLLAAISCFITNEQGHTQFNFTTDYDLILPNANKRYELTGGGHDQWGFAAQQKLDQFVISNNTKDPAMWWAESLTSYGWLDASSKIEAAKSAIKEDGRWQSGSIDFRPNPDKSSILSPDFFNITCYTLQANGVIFWSGTEVRLDHSPSYPLYAMLNACDLLTKSFYSAIRAADSNKQL</sequence>
<evidence type="ECO:0000313" key="6">
    <source>
        <dbReference type="Proteomes" id="UP001056012"/>
    </source>
</evidence>
<organism evidence="5 6">
    <name type="scientific">Curvularia clavata</name>
    <dbReference type="NCBI Taxonomy" id="95742"/>
    <lineage>
        <taxon>Eukaryota</taxon>
        <taxon>Fungi</taxon>
        <taxon>Dikarya</taxon>
        <taxon>Ascomycota</taxon>
        <taxon>Pezizomycotina</taxon>
        <taxon>Dothideomycetes</taxon>
        <taxon>Pleosporomycetidae</taxon>
        <taxon>Pleosporales</taxon>
        <taxon>Pleosporineae</taxon>
        <taxon>Pleosporaceae</taxon>
        <taxon>Curvularia</taxon>
    </lineage>
</organism>
<dbReference type="GO" id="GO:0000981">
    <property type="term" value="F:DNA-binding transcription factor activity, RNA polymerase II-specific"/>
    <property type="evidence" value="ECO:0007669"/>
    <property type="project" value="InterPro"/>
</dbReference>
<dbReference type="Proteomes" id="UP001056012">
    <property type="component" value="Chromosome 2"/>
</dbReference>
<dbReference type="PROSITE" id="PS00463">
    <property type="entry name" value="ZN2_CY6_FUNGAL_1"/>
    <property type="match status" value="1"/>
</dbReference>
<gene>
    <name evidence="5" type="ORF">yc1106_02215</name>
</gene>
<dbReference type="AlphaFoldDB" id="A0A9Q8Z2X6"/>
<evidence type="ECO:0000259" key="4">
    <source>
        <dbReference type="PROSITE" id="PS50048"/>
    </source>
</evidence>
<feature type="domain" description="Zn(2)-C6 fungal-type" evidence="4">
    <location>
        <begin position="12"/>
        <end position="41"/>
    </location>
</feature>
<dbReference type="Pfam" id="PF11951">
    <property type="entry name" value="Fungal_trans_2"/>
    <property type="match status" value="2"/>
</dbReference>
<dbReference type="GO" id="GO:0008270">
    <property type="term" value="F:zinc ion binding"/>
    <property type="evidence" value="ECO:0007669"/>
    <property type="project" value="InterPro"/>
</dbReference>
<name>A0A9Q8Z2X6_CURCL</name>
<dbReference type="PROSITE" id="PS50048">
    <property type="entry name" value="ZN2_CY6_FUNGAL_2"/>
    <property type="match status" value="1"/>
</dbReference>
<dbReference type="VEuPathDB" id="FungiDB:yc1106_02215"/>
<evidence type="ECO:0000256" key="3">
    <source>
        <dbReference type="SAM" id="MobiDB-lite"/>
    </source>
</evidence>
<dbReference type="GO" id="GO:0000976">
    <property type="term" value="F:transcription cis-regulatory region binding"/>
    <property type="evidence" value="ECO:0007669"/>
    <property type="project" value="TreeGrafter"/>
</dbReference>
<keyword evidence="6" id="KW-1185">Reference proteome</keyword>
<dbReference type="InterPro" id="IPR036864">
    <property type="entry name" value="Zn2-C6_fun-type_DNA-bd_sf"/>
</dbReference>
<evidence type="ECO:0000256" key="1">
    <source>
        <dbReference type="ARBA" id="ARBA00004123"/>
    </source>
</evidence>
<proteinExistence type="predicted"/>
<feature type="compositionally biased region" description="Polar residues" evidence="3">
    <location>
        <begin position="101"/>
        <end position="117"/>
    </location>
</feature>
<accession>A0A9Q8Z2X6</accession>
<comment type="subcellular location">
    <subcellularLocation>
        <location evidence="1">Nucleus</location>
    </subcellularLocation>
</comment>
<dbReference type="OrthoDB" id="5386330at2759"/>
<protein>
    <recommendedName>
        <fullName evidence="4">Zn(2)-C6 fungal-type domain-containing protein</fullName>
    </recommendedName>
</protein>
<dbReference type="InterPro" id="IPR021858">
    <property type="entry name" value="Fun_TF"/>
</dbReference>
<evidence type="ECO:0000313" key="5">
    <source>
        <dbReference type="EMBL" id="USP74941.1"/>
    </source>
</evidence>
<reference evidence="5" key="1">
    <citation type="submission" date="2021-12" db="EMBL/GenBank/DDBJ databases">
        <title>Curvularia clavata genome.</title>
        <authorList>
            <person name="Cao Y."/>
        </authorList>
    </citation>
    <scope>NUCLEOTIDE SEQUENCE</scope>
    <source>
        <strain evidence="5">Yc1106</strain>
    </source>
</reference>
<dbReference type="InterPro" id="IPR001138">
    <property type="entry name" value="Zn2Cys6_DnaBD"/>
</dbReference>
<dbReference type="PANTHER" id="PTHR37534:SF17">
    <property type="entry name" value="ZN(2)-C6 FUNGAL-TYPE DOMAIN-CONTAINING PROTEIN"/>
    <property type="match status" value="1"/>
</dbReference>
<dbReference type="SUPFAM" id="SSF57701">
    <property type="entry name" value="Zn2/Cys6 DNA-binding domain"/>
    <property type="match status" value="1"/>
</dbReference>
<keyword evidence="2" id="KW-0539">Nucleus</keyword>
<dbReference type="GO" id="GO:0045944">
    <property type="term" value="P:positive regulation of transcription by RNA polymerase II"/>
    <property type="evidence" value="ECO:0007669"/>
    <property type="project" value="TreeGrafter"/>
</dbReference>
<dbReference type="GO" id="GO:0005634">
    <property type="term" value="C:nucleus"/>
    <property type="evidence" value="ECO:0007669"/>
    <property type="project" value="UniProtKB-SubCell"/>
</dbReference>
<dbReference type="CDD" id="cd00067">
    <property type="entry name" value="GAL4"/>
    <property type="match status" value="1"/>
</dbReference>